<evidence type="ECO:0000256" key="2">
    <source>
        <dbReference type="ARBA" id="ARBA00022908"/>
    </source>
</evidence>
<dbReference type="AlphaFoldDB" id="A0A971D0E8"/>
<dbReference type="EMBL" id="JAAXZR010000028">
    <property type="protein sequence ID" value="NLT80489.1"/>
    <property type="molecule type" value="Genomic_DNA"/>
</dbReference>
<dbReference type="InterPro" id="IPR002104">
    <property type="entry name" value="Integrase_catalytic"/>
</dbReference>
<dbReference type="Gene3D" id="1.10.150.130">
    <property type="match status" value="1"/>
</dbReference>
<name>A0A971D0E8_9BIFI</name>
<evidence type="ECO:0000256" key="3">
    <source>
        <dbReference type="ARBA" id="ARBA00023125"/>
    </source>
</evidence>
<dbReference type="Pfam" id="PF14659">
    <property type="entry name" value="Phage_int_SAM_3"/>
    <property type="match status" value="1"/>
</dbReference>
<evidence type="ECO:0000313" key="8">
    <source>
        <dbReference type="Proteomes" id="UP000767327"/>
    </source>
</evidence>
<feature type="domain" description="Tyr recombinase" evidence="6">
    <location>
        <begin position="196"/>
        <end position="350"/>
    </location>
</feature>
<dbReference type="PANTHER" id="PTHR30349:SF64">
    <property type="entry name" value="PROPHAGE INTEGRASE INTD-RELATED"/>
    <property type="match status" value="1"/>
</dbReference>
<comment type="caution">
    <text evidence="7">The sequence shown here is derived from an EMBL/GenBank/DDBJ whole genome shotgun (WGS) entry which is preliminary data.</text>
</comment>
<keyword evidence="4" id="KW-0233">DNA recombination</keyword>
<proteinExistence type="inferred from homology"/>
<dbReference type="GO" id="GO:0015074">
    <property type="term" value="P:DNA integration"/>
    <property type="evidence" value="ECO:0007669"/>
    <property type="project" value="UniProtKB-KW"/>
</dbReference>
<reference evidence="7" key="2">
    <citation type="submission" date="2020-01" db="EMBL/GenBank/DDBJ databases">
        <authorList>
            <person name="Campanaro S."/>
        </authorList>
    </citation>
    <scope>NUCLEOTIDE SEQUENCE</scope>
    <source>
        <strain evidence="7">AS01afH2WH_6</strain>
    </source>
</reference>
<dbReference type="SUPFAM" id="SSF56349">
    <property type="entry name" value="DNA breaking-rejoining enzymes"/>
    <property type="match status" value="1"/>
</dbReference>
<keyword evidence="3" id="KW-0238">DNA-binding</keyword>
<accession>A0A971D0E8</accession>
<dbReference type="PROSITE" id="PS51898">
    <property type="entry name" value="TYR_RECOMBINASE"/>
    <property type="match status" value="1"/>
</dbReference>
<evidence type="ECO:0000313" key="7">
    <source>
        <dbReference type="EMBL" id="NLT80489.1"/>
    </source>
</evidence>
<dbReference type="InterPro" id="IPR050090">
    <property type="entry name" value="Tyrosine_recombinase_XerCD"/>
</dbReference>
<dbReference type="Proteomes" id="UP000767327">
    <property type="component" value="Unassembled WGS sequence"/>
</dbReference>
<dbReference type="GO" id="GO:0006310">
    <property type="term" value="P:DNA recombination"/>
    <property type="evidence" value="ECO:0007669"/>
    <property type="project" value="UniProtKB-KW"/>
</dbReference>
<dbReference type="InterPro" id="IPR004107">
    <property type="entry name" value="Integrase_SAM-like_N"/>
</dbReference>
<dbReference type="GO" id="GO:0003677">
    <property type="term" value="F:DNA binding"/>
    <property type="evidence" value="ECO:0007669"/>
    <property type="project" value="UniProtKB-KW"/>
</dbReference>
<gene>
    <name evidence="7" type="ORF">GXW98_09465</name>
</gene>
<dbReference type="InterPro" id="IPR013762">
    <property type="entry name" value="Integrase-like_cat_sf"/>
</dbReference>
<organism evidence="7 8">
    <name type="scientific">Bifidobacterium crudilactis</name>
    <dbReference type="NCBI Taxonomy" id="327277"/>
    <lineage>
        <taxon>Bacteria</taxon>
        <taxon>Bacillati</taxon>
        <taxon>Actinomycetota</taxon>
        <taxon>Actinomycetes</taxon>
        <taxon>Bifidobacteriales</taxon>
        <taxon>Bifidobacteriaceae</taxon>
        <taxon>Bifidobacterium</taxon>
    </lineage>
</organism>
<dbReference type="Gene3D" id="1.10.443.10">
    <property type="entry name" value="Intergrase catalytic core"/>
    <property type="match status" value="1"/>
</dbReference>
<evidence type="ECO:0000256" key="4">
    <source>
        <dbReference type="ARBA" id="ARBA00023172"/>
    </source>
</evidence>
<evidence type="ECO:0000256" key="5">
    <source>
        <dbReference type="SAM" id="MobiDB-lite"/>
    </source>
</evidence>
<dbReference type="PANTHER" id="PTHR30349">
    <property type="entry name" value="PHAGE INTEGRASE-RELATED"/>
    <property type="match status" value="1"/>
</dbReference>
<reference evidence="7" key="1">
    <citation type="journal article" date="2020" name="Biotechnol. Biofuels">
        <title>New insights from the biogas microbiome by comprehensive genome-resolved metagenomics of nearly 1600 species originating from multiple anaerobic digesters.</title>
        <authorList>
            <person name="Campanaro S."/>
            <person name="Treu L."/>
            <person name="Rodriguez-R L.M."/>
            <person name="Kovalovszki A."/>
            <person name="Ziels R.M."/>
            <person name="Maus I."/>
            <person name="Zhu X."/>
            <person name="Kougias P.G."/>
            <person name="Basile A."/>
            <person name="Luo G."/>
            <person name="Schluter A."/>
            <person name="Konstantinidis K.T."/>
            <person name="Angelidaki I."/>
        </authorList>
    </citation>
    <scope>NUCLEOTIDE SEQUENCE</scope>
    <source>
        <strain evidence="7">AS01afH2WH_6</strain>
    </source>
</reference>
<keyword evidence="2" id="KW-0229">DNA integration</keyword>
<sequence>MGRTRAFGSLVYKPNKQTPTRIVASFNTPDYAWHDHPGISARQSRSFQPDDADGAIAWLNHERKLIEAGVWEPPAAAVQRDAMSRITLGGYYEDWLAERTYKGRPLKAGTRYHLRKDIENHIIPFFGATRLIDITQARIDRWLATLPAEQETMKTNSFKALKAMLRTASTPGLHGEPALIPHNPCVRSLPKVERRIETRPATPEQIKGIYDAMPERYRMNVYLAVFGRGLRIGEVCALQRRDIDLNTRTLHIRRNRSTEDPDSKIGTPKTSRSVRDERIPSQLIPLLDHFLKRYIPNTATAWLFPAAHLAMPSVSRGMASMTASRSRSARKPRSASLSKVPPAQVAVLIG</sequence>
<dbReference type="RefSeq" id="WP_273174722.1">
    <property type="nucleotide sequence ID" value="NZ_JAAXZR010000028.1"/>
</dbReference>
<protein>
    <recommendedName>
        <fullName evidence="6">Tyr recombinase domain-containing protein</fullName>
    </recommendedName>
</protein>
<evidence type="ECO:0000256" key="1">
    <source>
        <dbReference type="ARBA" id="ARBA00008857"/>
    </source>
</evidence>
<feature type="region of interest" description="Disordered" evidence="5">
    <location>
        <begin position="254"/>
        <end position="276"/>
    </location>
</feature>
<comment type="similarity">
    <text evidence="1">Belongs to the 'phage' integrase family.</text>
</comment>
<evidence type="ECO:0000259" key="6">
    <source>
        <dbReference type="PROSITE" id="PS51898"/>
    </source>
</evidence>
<dbReference type="InterPro" id="IPR011010">
    <property type="entry name" value="DNA_brk_join_enz"/>
</dbReference>
<dbReference type="InterPro" id="IPR010998">
    <property type="entry name" value="Integrase_recombinase_N"/>
</dbReference>